<proteinExistence type="predicted"/>
<dbReference type="Proteomes" id="UP000037800">
    <property type="component" value="Unassembled WGS sequence"/>
</dbReference>
<comment type="caution">
    <text evidence="1">The sequence shown here is derived from an EMBL/GenBank/DDBJ whole genome shotgun (WGS) entry which is preliminary data.</text>
</comment>
<sequence>MKHNNIRLYLRNGECYFKFKNQSYFVGERKDIDIQRINELLEKELKEQGNVSFSKALDIIKRENINKEKGEKMKKETNKVKENLINKNTEDIQEKDNERYLKVKTFNAVDYLPEKYKGKLMFKFKETADILNVHCLTISRWVREGKLQEIVYTERSKFIPLTSILQFLETKSN</sequence>
<name>A0AAW3J8D9_9HELI</name>
<evidence type="ECO:0000313" key="1">
    <source>
        <dbReference type="EMBL" id="KPH51515.1"/>
    </source>
</evidence>
<accession>A0AAW3J8D9</accession>
<dbReference type="RefSeq" id="WP_005020532.1">
    <property type="nucleotide sequence ID" value="NZ_CABKNZ010000044.1"/>
</dbReference>
<evidence type="ECO:0000313" key="2">
    <source>
        <dbReference type="Proteomes" id="UP000037800"/>
    </source>
</evidence>
<dbReference type="AlphaFoldDB" id="A0AAW3J8D9"/>
<dbReference type="EMBL" id="JNUR01000004">
    <property type="protein sequence ID" value="KPH51515.1"/>
    <property type="molecule type" value="Genomic_DNA"/>
</dbReference>
<organism evidence="1 2">
    <name type="scientific">Helicobacter pullorum</name>
    <dbReference type="NCBI Taxonomy" id="35818"/>
    <lineage>
        <taxon>Bacteria</taxon>
        <taxon>Pseudomonadati</taxon>
        <taxon>Campylobacterota</taxon>
        <taxon>Epsilonproteobacteria</taxon>
        <taxon>Campylobacterales</taxon>
        <taxon>Helicobacteraceae</taxon>
        <taxon>Helicobacter</taxon>
    </lineage>
</organism>
<protein>
    <recommendedName>
        <fullName evidence="3">Helix-turn-helix domain-containing protein</fullName>
    </recommendedName>
</protein>
<gene>
    <name evidence="1" type="ORF">HPU229336_06465</name>
</gene>
<evidence type="ECO:0008006" key="3">
    <source>
        <dbReference type="Google" id="ProtNLM"/>
    </source>
</evidence>
<reference evidence="1 2" key="1">
    <citation type="submission" date="2014-06" db="EMBL/GenBank/DDBJ databases">
        <title>Helicobacter pullorum isolates in fresh chicken meat - phenotypic and genotypic features.</title>
        <authorList>
            <person name="Borges V."/>
            <person name="Santos A."/>
            <person name="Correia C.B."/>
            <person name="Saraiva M."/>
            <person name="Menard A."/>
            <person name="Vieira L."/>
            <person name="Sampaio D.A."/>
            <person name="Gomes J.P."/>
            <person name="Oleastro M."/>
        </authorList>
    </citation>
    <scope>NUCLEOTIDE SEQUENCE [LARGE SCALE GENOMIC DNA]</scope>
    <source>
        <strain evidence="1 2">229336/12</strain>
    </source>
</reference>